<evidence type="ECO:0000259" key="11">
    <source>
        <dbReference type="Pfam" id="PF18317"/>
    </source>
</evidence>
<dbReference type="SUPFAM" id="SSF51569">
    <property type="entry name" value="Aldolase"/>
    <property type="match status" value="1"/>
</dbReference>
<dbReference type="SUPFAM" id="SSF51735">
    <property type="entry name" value="NAD(P)-binding Rossmann-fold domains"/>
    <property type="match status" value="1"/>
</dbReference>
<dbReference type="InterPro" id="IPR011342">
    <property type="entry name" value="Shikimate_DH"/>
</dbReference>
<keyword evidence="4 8" id="KW-0560">Oxidoreductase</keyword>
<evidence type="ECO:0000256" key="1">
    <source>
        <dbReference type="ARBA" id="ARBA00004871"/>
    </source>
</evidence>
<keyword evidence="3 8" id="KW-0521">NADP</keyword>
<dbReference type="Gene3D" id="3.40.50.10860">
    <property type="entry name" value="Leucine Dehydrogenase, chain A, domain 1"/>
    <property type="match status" value="1"/>
</dbReference>
<dbReference type="Gene3D" id="3.20.20.70">
    <property type="entry name" value="Aldolase class I"/>
    <property type="match status" value="1"/>
</dbReference>
<comment type="pathway">
    <text evidence="7">Metabolic intermediate biosynthesis; chorismate biosynthesis; chorismate from D-erythrose 4-phosphate and phosphoenolpyruvate: step 3/7.</text>
</comment>
<feature type="binding site" evidence="7">
    <location>
        <position position="204"/>
    </location>
    <ligand>
        <name>3-dehydroquinate</name>
        <dbReference type="ChEBI" id="CHEBI:32364"/>
    </ligand>
</feature>
<dbReference type="PANTHER" id="PTHR21089:SF1">
    <property type="entry name" value="BIFUNCTIONAL 3-DEHYDROQUINATE DEHYDRATASE_SHIKIMATE DEHYDROGENASE, CHLOROPLASTIC"/>
    <property type="match status" value="1"/>
</dbReference>
<feature type="binding site" evidence="8">
    <location>
        <begin position="236"/>
        <end position="238"/>
    </location>
    <ligand>
        <name>shikimate</name>
        <dbReference type="ChEBI" id="CHEBI:36208"/>
    </ligand>
</feature>
<dbReference type="InterPro" id="IPR013708">
    <property type="entry name" value="Shikimate_DH-bd_N"/>
</dbReference>
<keyword evidence="7" id="KW-0456">Lyase</keyword>
<dbReference type="EC" id="4.2.1.10" evidence="7"/>
<evidence type="ECO:0000259" key="9">
    <source>
        <dbReference type="Pfam" id="PF01488"/>
    </source>
</evidence>
<comment type="function">
    <text evidence="8">Involved in the biosynthesis of the chorismate, which leads to the biosynthesis of aromatic amino acids. Catalyzes the reversible NADPH linked reduction of 3-dehydroshikimate (DHSA) to yield shikimate (SA).</text>
</comment>
<dbReference type="SUPFAM" id="SSF53223">
    <property type="entry name" value="Aminoacid dehydrogenase-like, N-terminal domain"/>
    <property type="match status" value="1"/>
</dbReference>
<comment type="caution">
    <text evidence="7">Lacks conserved residue(s) required for the propagation of feature annotation.</text>
</comment>
<evidence type="ECO:0000259" key="10">
    <source>
        <dbReference type="Pfam" id="PF08501"/>
    </source>
</evidence>
<feature type="domain" description="Quinate/shikimate 5-dehydrogenase/glutamyl-tRNA reductase" evidence="9">
    <location>
        <begin position="341"/>
        <end position="412"/>
    </location>
</feature>
<dbReference type="InterPro" id="IPR041121">
    <property type="entry name" value="SDH_C"/>
</dbReference>
<evidence type="ECO:0000256" key="5">
    <source>
        <dbReference type="ARBA" id="ARBA00023141"/>
    </source>
</evidence>
<feature type="active site" description="Proton donor/acceptor" evidence="7">
    <location>
        <position position="116"/>
    </location>
</feature>
<feature type="binding site" evidence="8">
    <location>
        <position position="306"/>
    </location>
    <ligand>
        <name>shikimate</name>
        <dbReference type="ChEBI" id="CHEBI:36208"/>
    </ligand>
</feature>
<dbReference type="Proteomes" id="UP000032309">
    <property type="component" value="Unassembled WGS sequence"/>
</dbReference>
<evidence type="ECO:0000256" key="7">
    <source>
        <dbReference type="HAMAP-Rule" id="MF_00214"/>
    </source>
</evidence>
<feature type="binding site" evidence="8">
    <location>
        <position position="321"/>
    </location>
    <ligand>
        <name>shikimate</name>
        <dbReference type="ChEBI" id="CHEBI:36208"/>
    </ligand>
</feature>
<sequence>MICIPIIANNLDDVLRDMEDASKFADIVELRLDYIKNPDLKRILERRVKPVIVTNRPVREGGKFGGSEEERIALLKLAIQLQADFVDVEHDSIQNMRGDTERRVPASKTKLIVSYHNFRETPDDLTVTYQKLSRYGADIIKIVTYANTITDNIKIYRLLQQAQTPLISFCMGDYGIISRILYKRFGSYLTFASLQKGKESAPGQISIHELLHVYQAQIQNKQTAIYGLIGNPVSHSISPVIHNTLFKEMNLNNIYVPFKVDKIDDFIRAFRELDVKGYSVTIPHKESAINHLDAVDPMAKKIGAVNTIVNKDGKLVGYNTDCKAAIQALGDTDHASGMGEKHEHLKGKHVTLLGAGGAARAIAFGLQECGAQVSLVNRNYERAQSLARDVGCLSIKPDDLPSMQTDILINATPVGMFPAVNETPIDKDQLKPNMVVFDTIYNPIETRLLREAKSRGCTIIGGLPMFVNQAAAQFELWTGIKPPLKLIREIAYKKLVGE</sequence>
<dbReference type="RefSeq" id="WP_052564933.1">
    <property type="nucleotide sequence ID" value="NZ_BAFN01000001.1"/>
</dbReference>
<comment type="caution">
    <text evidence="12">The sequence shown here is derived from an EMBL/GenBank/DDBJ whole genome shotgun (WGS) entry which is preliminary data.</text>
</comment>
<feature type="binding site" evidence="7">
    <location>
        <position position="179"/>
    </location>
    <ligand>
        <name>3-dehydroquinate</name>
        <dbReference type="ChEBI" id="CHEBI:32364"/>
    </ligand>
</feature>
<dbReference type="Pfam" id="PF01487">
    <property type="entry name" value="DHquinase_I"/>
    <property type="match status" value="1"/>
</dbReference>
<protein>
    <recommendedName>
        <fullName evidence="7 8">Multifunctional fusion protein</fullName>
    </recommendedName>
    <domain>
        <recommendedName>
            <fullName evidence="7">3-dehydroquinate dehydratase</fullName>
            <shortName evidence="7">3-dehydroquinase</shortName>
            <ecNumber evidence="7">4.2.1.10</ecNumber>
        </recommendedName>
        <alternativeName>
            <fullName evidence="7">Type I DHQase</fullName>
        </alternativeName>
        <alternativeName>
            <fullName evidence="7">Type I dehydroquinase</fullName>
            <shortName evidence="7">DHQ1</shortName>
        </alternativeName>
    </domain>
    <domain>
        <recommendedName>
            <fullName evidence="8">Shikimate dehydrogenase (NADP(+))</fullName>
            <shortName evidence="8">SDH</shortName>
            <ecNumber evidence="8">1.1.1.25</ecNumber>
        </recommendedName>
    </domain>
</protein>
<accession>A0ABQ0K1Z9</accession>
<feature type="domain" description="Shikimate dehydrogenase substrate binding N-terminal" evidence="10">
    <location>
        <begin position="228"/>
        <end position="308"/>
    </location>
</feature>
<evidence type="ECO:0000313" key="12">
    <source>
        <dbReference type="EMBL" id="GAN34986.1"/>
    </source>
</evidence>
<feature type="active site" description="Proton acceptor" evidence="8">
    <location>
        <position position="285"/>
    </location>
</feature>
<dbReference type="NCBIfam" id="TIGR01093">
    <property type="entry name" value="aroD"/>
    <property type="match status" value="1"/>
</dbReference>
<keyword evidence="13" id="KW-1185">Reference proteome</keyword>
<feature type="active site" description="Schiff-base intermediate with substrate" evidence="7">
    <location>
        <position position="141"/>
    </location>
</feature>
<comment type="pathway">
    <text evidence="1 8">Metabolic intermediate biosynthesis; chorismate biosynthesis; chorismate from D-erythrose 4-phosphate and phosphoenolpyruvate: step 4/7.</text>
</comment>
<name>A0ABQ0K1Z9_9BACT</name>
<feature type="binding site" evidence="7">
    <location>
        <begin position="29"/>
        <end position="31"/>
    </location>
    <ligand>
        <name>3-dehydroquinate</name>
        <dbReference type="ChEBI" id="CHEBI:32364"/>
    </ligand>
</feature>
<evidence type="ECO:0000256" key="2">
    <source>
        <dbReference type="ARBA" id="ARBA00022605"/>
    </source>
</evidence>
<feature type="domain" description="SDH C-terminal" evidence="11">
    <location>
        <begin position="462"/>
        <end position="490"/>
    </location>
</feature>
<dbReference type="EMBL" id="BAFN01000001">
    <property type="protein sequence ID" value="GAN34986.1"/>
    <property type="molecule type" value="Genomic_DNA"/>
</dbReference>
<feature type="binding site" evidence="8">
    <location>
        <position position="441"/>
    </location>
    <ligand>
        <name>shikimate</name>
        <dbReference type="ChEBI" id="CHEBI:36208"/>
    </ligand>
</feature>
<dbReference type="InterPro" id="IPR013785">
    <property type="entry name" value="Aldolase_TIM"/>
</dbReference>
<gene>
    <name evidence="8" type="primary">aroE</name>
    <name evidence="7" type="synonym">aroD</name>
    <name evidence="12" type="ORF">BROSI_A3531</name>
</gene>
<dbReference type="InterPro" id="IPR046346">
    <property type="entry name" value="Aminoacid_DH-like_N_sf"/>
</dbReference>
<feature type="binding site" evidence="7">
    <location>
        <position position="200"/>
    </location>
    <ligand>
        <name>3-dehydroquinate</name>
        <dbReference type="ChEBI" id="CHEBI:32364"/>
    </ligand>
</feature>
<dbReference type="NCBIfam" id="TIGR00507">
    <property type="entry name" value="aroE"/>
    <property type="match status" value="1"/>
</dbReference>
<dbReference type="HAMAP" id="MF_00222">
    <property type="entry name" value="Shikimate_DH_AroE"/>
    <property type="match status" value="1"/>
</dbReference>
<comment type="similarity">
    <text evidence="7">Belongs to the type-I 3-dehydroquinase family.</text>
</comment>
<keyword evidence="5 7" id="KW-0057">Aromatic amino acid biosynthesis</keyword>
<feature type="binding site" evidence="8">
    <location>
        <position position="462"/>
    </location>
    <ligand>
        <name>NADP(+)</name>
        <dbReference type="ChEBI" id="CHEBI:58349"/>
    </ligand>
</feature>
<dbReference type="CDD" id="cd01065">
    <property type="entry name" value="NAD_bind_Shikimate_DH"/>
    <property type="match status" value="1"/>
</dbReference>
<keyword evidence="7" id="KW-0704">Schiff base</keyword>
<dbReference type="HAMAP" id="MF_00214">
    <property type="entry name" value="AroD"/>
    <property type="match status" value="1"/>
</dbReference>
<organism evidence="12 13">
    <name type="scientific">Candidatus Brocadia sinica JPN1</name>
    <dbReference type="NCBI Taxonomy" id="1197129"/>
    <lineage>
        <taxon>Bacteria</taxon>
        <taxon>Pseudomonadati</taxon>
        <taxon>Planctomycetota</taxon>
        <taxon>Candidatus Brocadiia</taxon>
        <taxon>Candidatus Brocadiales</taxon>
        <taxon>Candidatus Brocadiaceae</taxon>
        <taxon>Candidatus Brocadia</taxon>
    </lineage>
</organism>
<evidence type="ECO:0000256" key="8">
    <source>
        <dbReference type="HAMAP-Rule" id="MF_00222"/>
    </source>
</evidence>
<dbReference type="InterPro" id="IPR001381">
    <property type="entry name" value="DHquinase_I"/>
</dbReference>
<dbReference type="InterPro" id="IPR036291">
    <property type="entry name" value="NAD(P)-bd_dom_sf"/>
</dbReference>
<comment type="catalytic activity">
    <reaction evidence="7">
        <text>3-dehydroquinate = 3-dehydroshikimate + H2O</text>
        <dbReference type="Rhea" id="RHEA:21096"/>
        <dbReference type="ChEBI" id="CHEBI:15377"/>
        <dbReference type="ChEBI" id="CHEBI:16630"/>
        <dbReference type="ChEBI" id="CHEBI:32364"/>
        <dbReference type="EC" id="4.2.1.10"/>
    </reaction>
</comment>
<evidence type="ECO:0000313" key="13">
    <source>
        <dbReference type="Proteomes" id="UP000032309"/>
    </source>
</evidence>
<dbReference type="CDD" id="cd00502">
    <property type="entry name" value="DHQase_I"/>
    <property type="match status" value="1"/>
</dbReference>
<comment type="similarity">
    <text evidence="8">Belongs to the shikimate dehydrogenase family.</text>
</comment>
<proteinExistence type="inferred from homology"/>
<comment type="function">
    <text evidence="7">Involved in the third step of the chorismate pathway, which leads to the biosynthesis of aromatic amino acids. Catalyzes the cis-dehydration of 3-dehydroquinate (DHQ) and introduces the first double bond of the aromatic ring to yield 3-dehydroshikimate.</text>
</comment>
<comment type="subunit">
    <text evidence="7">Homodimer.</text>
</comment>
<comment type="catalytic activity">
    <reaction evidence="6 8">
        <text>shikimate + NADP(+) = 3-dehydroshikimate + NADPH + H(+)</text>
        <dbReference type="Rhea" id="RHEA:17737"/>
        <dbReference type="ChEBI" id="CHEBI:15378"/>
        <dbReference type="ChEBI" id="CHEBI:16630"/>
        <dbReference type="ChEBI" id="CHEBI:36208"/>
        <dbReference type="ChEBI" id="CHEBI:57783"/>
        <dbReference type="ChEBI" id="CHEBI:58349"/>
        <dbReference type="EC" id="1.1.1.25"/>
    </reaction>
</comment>
<evidence type="ECO:0000256" key="3">
    <source>
        <dbReference type="ARBA" id="ARBA00022857"/>
    </source>
</evidence>
<dbReference type="Pfam" id="PF08501">
    <property type="entry name" value="Shikimate_dh_N"/>
    <property type="match status" value="1"/>
</dbReference>
<feature type="binding site" evidence="8">
    <location>
        <position position="281"/>
    </location>
    <ligand>
        <name>shikimate</name>
        <dbReference type="ChEBI" id="CHEBI:36208"/>
    </ligand>
</feature>
<dbReference type="Pfam" id="PF18317">
    <property type="entry name" value="SDH_C"/>
    <property type="match status" value="1"/>
</dbReference>
<keyword evidence="2 7" id="KW-0028">Amino-acid biosynthesis</keyword>
<evidence type="ECO:0000256" key="4">
    <source>
        <dbReference type="ARBA" id="ARBA00023002"/>
    </source>
</evidence>
<dbReference type="PANTHER" id="PTHR21089">
    <property type="entry name" value="SHIKIMATE DEHYDROGENASE"/>
    <property type="match status" value="1"/>
</dbReference>
<dbReference type="Pfam" id="PF01488">
    <property type="entry name" value="Shikimate_DH"/>
    <property type="match status" value="1"/>
</dbReference>
<evidence type="ECO:0000256" key="6">
    <source>
        <dbReference type="ARBA" id="ARBA00049442"/>
    </source>
</evidence>
<feature type="binding site" evidence="8">
    <location>
        <position position="439"/>
    </location>
    <ligand>
        <name>NADP(+)</name>
        <dbReference type="ChEBI" id="CHEBI:58349"/>
    </ligand>
</feature>
<feature type="binding site" evidence="8">
    <location>
        <begin position="354"/>
        <end position="358"/>
    </location>
    <ligand>
        <name>NADP(+)</name>
        <dbReference type="ChEBI" id="CHEBI:58349"/>
    </ligand>
</feature>
<dbReference type="Gene3D" id="3.40.50.720">
    <property type="entry name" value="NAD(P)-binding Rossmann-like Domain"/>
    <property type="match status" value="1"/>
</dbReference>
<dbReference type="InterPro" id="IPR022893">
    <property type="entry name" value="Shikimate_DH_fam"/>
</dbReference>
<feature type="binding site" evidence="8">
    <location>
        <position position="469"/>
    </location>
    <ligand>
        <name>shikimate</name>
        <dbReference type="ChEBI" id="CHEBI:36208"/>
    </ligand>
</feature>
<dbReference type="NCBIfam" id="NF001319">
    <property type="entry name" value="PRK00258.3-3"/>
    <property type="match status" value="1"/>
</dbReference>
<dbReference type="InterPro" id="IPR006151">
    <property type="entry name" value="Shikm_DH/Glu-tRNA_Rdtase"/>
</dbReference>
<feature type="binding site" evidence="7">
    <location>
        <position position="56"/>
    </location>
    <ligand>
        <name>3-dehydroquinate</name>
        <dbReference type="ChEBI" id="CHEBI:32364"/>
    </ligand>
</feature>
<reference evidence="13" key="1">
    <citation type="journal article" date="2015" name="Genome Announc.">
        <title>Draft Genome Sequence of an Anaerobic Ammonium-Oxidizing Bacterium, "Candidatus Brocadia sinica".</title>
        <authorList>
            <person name="Oshiki M."/>
            <person name="Shinyako-Hata K."/>
            <person name="Satoh H."/>
            <person name="Okabe S."/>
        </authorList>
    </citation>
    <scope>NUCLEOTIDE SEQUENCE [LARGE SCALE GENOMIC DNA]</scope>
    <source>
        <strain evidence="13">JPN1</strain>
    </source>
</reference>
<dbReference type="EC" id="1.1.1.25" evidence="8"/>